<keyword evidence="6" id="KW-0788">Thiol protease</keyword>
<dbReference type="EMBL" id="JNVN01000419">
    <property type="protein sequence ID" value="KHJ35378.1"/>
    <property type="molecule type" value="Genomic_DNA"/>
</dbReference>
<dbReference type="InterPro" id="IPR038765">
    <property type="entry name" value="Papain-like_cys_pep_sf"/>
</dbReference>
<dbReference type="Pfam" id="PF13446">
    <property type="entry name" value="RPT"/>
    <property type="match status" value="4"/>
</dbReference>
<evidence type="ECO:0000313" key="8">
    <source>
        <dbReference type="EMBL" id="KHJ35378.1"/>
    </source>
</evidence>
<proteinExistence type="predicted"/>
<dbReference type="FunFam" id="3.90.70.10:FF:000122">
    <property type="entry name" value="Ubiquitin carboxyl-terminal hydrolase 2"/>
    <property type="match status" value="1"/>
</dbReference>
<name>A0A0B1PAV9_UNCNE</name>
<dbReference type="AlphaFoldDB" id="A0A0B1PAV9"/>
<dbReference type="Proteomes" id="UP000030854">
    <property type="component" value="Unassembled WGS sequence"/>
</dbReference>
<dbReference type="STRING" id="52586.A0A0B1PAV9"/>
<comment type="caution">
    <text evidence="8">The sequence shown here is derived from an EMBL/GenBank/DDBJ whole genome shotgun (WGS) entry which is preliminary data.</text>
</comment>
<dbReference type="PROSITE" id="PS00972">
    <property type="entry name" value="USP_1"/>
    <property type="match status" value="1"/>
</dbReference>
<dbReference type="PANTHER" id="PTHR43982">
    <property type="entry name" value="UBIQUITIN CARBOXYL-TERMINAL HYDROLASE"/>
    <property type="match status" value="1"/>
</dbReference>
<dbReference type="GO" id="GO:0061136">
    <property type="term" value="P:regulation of proteasomal protein catabolic process"/>
    <property type="evidence" value="ECO:0007669"/>
    <property type="project" value="TreeGrafter"/>
</dbReference>
<organism evidence="8 9">
    <name type="scientific">Uncinula necator</name>
    <name type="common">Grape powdery mildew</name>
    <dbReference type="NCBI Taxonomy" id="52586"/>
    <lineage>
        <taxon>Eukaryota</taxon>
        <taxon>Fungi</taxon>
        <taxon>Dikarya</taxon>
        <taxon>Ascomycota</taxon>
        <taxon>Pezizomycotina</taxon>
        <taxon>Leotiomycetes</taxon>
        <taxon>Erysiphales</taxon>
        <taxon>Erysiphaceae</taxon>
        <taxon>Erysiphe</taxon>
    </lineage>
</organism>
<evidence type="ECO:0000313" key="9">
    <source>
        <dbReference type="Proteomes" id="UP000030854"/>
    </source>
</evidence>
<protein>
    <recommendedName>
        <fullName evidence="2">ubiquitinyl hydrolase 1</fullName>
        <ecNumber evidence="2">3.4.19.12</ecNumber>
    </recommendedName>
</protein>
<reference evidence="8 9" key="1">
    <citation type="journal article" date="2014" name="BMC Genomics">
        <title>Adaptive genomic structural variation in the grape powdery mildew pathogen, Erysiphe necator.</title>
        <authorList>
            <person name="Jones L."/>
            <person name="Riaz S."/>
            <person name="Morales-Cruz A."/>
            <person name="Amrine K.C."/>
            <person name="McGuire B."/>
            <person name="Gubler W.D."/>
            <person name="Walker M.A."/>
            <person name="Cantu D."/>
        </authorList>
    </citation>
    <scope>NUCLEOTIDE SEQUENCE [LARGE SCALE GENOMIC DNA]</scope>
    <source>
        <strain evidence="9">c</strain>
    </source>
</reference>
<dbReference type="InterPro" id="IPR028889">
    <property type="entry name" value="USP"/>
</dbReference>
<evidence type="ECO:0000256" key="4">
    <source>
        <dbReference type="ARBA" id="ARBA00022786"/>
    </source>
</evidence>
<dbReference type="GO" id="GO:0070628">
    <property type="term" value="F:proteasome binding"/>
    <property type="evidence" value="ECO:0007669"/>
    <property type="project" value="TreeGrafter"/>
</dbReference>
<dbReference type="GO" id="GO:0043161">
    <property type="term" value="P:proteasome-mediated ubiquitin-dependent protein catabolic process"/>
    <property type="evidence" value="ECO:0007669"/>
    <property type="project" value="InterPro"/>
</dbReference>
<accession>A0A0B1PAV9</accession>
<dbReference type="InterPro" id="IPR025305">
    <property type="entry name" value="UCH_repeat_domain"/>
</dbReference>
<evidence type="ECO:0000256" key="5">
    <source>
        <dbReference type="ARBA" id="ARBA00022801"/>
    </source>
</evidence>
<dbReference type="GO" id="GO:0016579">
    <property type="term" value="P:protein deubiquitination"/>
    <property type="evidence" value="ECO:0007669"/>
    <property type="project" value="InterPro"/>
</dbReference>
<keyword evidence="3" id="KW-0645">Protease</keyword>
<evidence type="ECO:0000259" key="7">
    <source>
        <dbReference type="PROSITE" id="PS50235"/>
    </source>
</evidence>
<dbReference type="OMA" id="MDIGDAY"/>
<dbReference type="SUPFAM" id="SSF54001">
    <property type="entry name" value="Cysteine proteinases"/>
    <property type="match status" value="1"/>
</dbReference>
<dbReference type="Pfam" id="PF00443">
    <property type="entry name" value="UCH"/>
    <property type="match status" value="2"/>
</dbReference>
<dbReference type="GO" id="GO:0004843">
    <property type="term" value="F:cysteine-type deubiquitinase activity"/>
    <property type="evidence" value="ECO:0007669"/>
    <property type="project" value="UniProtKB-EC"/>
</dbReference>
<dbReference type="PROSITE" id="PS00973">
    <property type="entry name" value="USP_2"/>
    <property type="match status" value="1"/>
</dbReference>
<gene>
    <name evidence="8" type="ORF">EV44_g0718</name>
</gene>
<evidence type="ECO:0000256" key="6">
    <source>
        <dbReference type="ARBA" id="ARBA00022807"/>
    </source>
</evidence>
<evidence type="ECO:0000256" key="3">
    <source>
        <dbReference type="ARBA" id="ARBA00022670"/>
    </source>
</evidence>
<evidence type="ECO:0000256" key="1">
    <source>
        <dbReference type="ARBA" id="ARBA00000707"/>
    </source>
</evidence>
<dbReference type="PANTHER" id="PTHR43982:SF6">
    <property type="entry name" value="UBIQUITIN CARBOXYL-TERMINAL HYDROLASE 2-RELATED"/>
    <property type="match status" value="1"/>
</dbReference>
<feature type="domain" description="USP" evidence="7">
    <location>
        <begin position="619"/>
        <end position="1198"/>
    </location>
</feature>
<dbReference type="Gene3D" id="3.90.70.10">
    <property type="entry name" value="Cysteine proteinases"/>
    <property type="match status" value="2"/>
</dbReference>
<comment type="catalytic activity">
    <reaction evidence="1">
        <text>Thiol-dependent hydrolysis of ester, thioester, amide, peptide and isopeptide bonds formed by the C-terminal Gly of ubiquitin (a 76-residue protein attached to proteins as an intracellular targeting signal).</text>
        <dbReference type="EC" id="3.4.19.12"/>
    </reaction>
</comment>
<evidence type="ECO:0000256" key="2">
    <source>
        <dbReference type="ARBA" id="ARBA00012759"/>
    </source>
</evidence>
<dbReference type="InterPro" id="IPR001394">
    <property type="entry name" value="Peptidase_C19_UCH"/>
</dbReference>
<keyword evidence="9" id="KW-1185">Reference proteome</keyword>
<keyword evidence="4" id="KW-0833">Ubl conjugation pathway</keyword>
<dbReference type="EC" id="3.4.19.12" evidence="2"/>
<dbReference type="InterPro" id="IPR018200">
    <property type="entry name" value="USP_CS"/>
</dbReference>
<dbReference type="HOGENOM" id="CLU_003155_0_0_1"/>
<dbReference type="InterPro" id="IPR044635">
    <property type="entry name" value="UBP14-like"/>
</dbReference>
<keyword evidence="5" id="KW-0378">Hydrolase</keyword>
<sequence>MAICRSLKGPGKTPPRLIADLLDYVPKEVDNGFNLLAHPAQQFWNKPLFRRDQNDCRHILMKKDNQTQAPISENLNLEIPCHYFVSAICSSCKHHFKITLIAESRGCNEICNLSQPKYPLHHLILTNSSRARDNIKLSHESKYEGLYESYEYKCSRPNCPIVVEIRILPPRLSKNLLQLIDNAEILAERGSREIKKDPLRFSDLPAVNPYAALNHLASYLKDALSTIGEPRKIALRNKKFTLSFANDCTDLFKYLDFTYSDDQTEEGESNFFWGLPRITDQNRNFIQDVLEEINYRAYEMQTSPKQTLQSSLTVSAMNQIKIILGYAGYTQRTTYFDADTEEHPYYASLGAVEGFTDELLAWAYDRQCECDPSNKPYYLDCLDDLARGRNSYYLQTKVVMATSAGEYGTNAIEEAYNYFELSSNSRESDDYIISLYRARIALAPRLKEMAQSCLEKIAKHRNSSTLEALANDRTMTYDEALKYLGVNSETAPEFIEASAVVMFVDGDKSKVALALKTIAKEKPGNMVLQRAAATMASEMGQVTLSINDAYKRLQISSHEISDEGVLNYFQSLSNGAAAGSRDSFIEALQVIALDRNSHFLFAKLENPNAEVISCKAEPIGLDNIGNTCYLNSLLQYYYSVKPLREMVLDFDKYRMVLNDENLRRKKVGGRQVEEAEVVKAQKFVEELQKLFKRLKTAPTRSVRPTKELAALTIFSTQAAEQAARNYSIEGSKILQNNDQNQFDIGSGTQWSSPNSVTENEVEMIENVNEKIPGRDDNSSEITLVDAISLSYNSCEVENDKTLLSHQIIQNKYQKKQNMSDFEADTVMVNNIFQEVKPIPPTPERPSPALPNDMADIFGPKKKSCQSDSDNRAWDFGTQQDVTEVIGNVLFRLQCAITAIDYETTSGEQIDIIRESFFGANTVYTQKAHSLQKKVEAWSYILVFPNPNESVPRSIYEALDVSFDEQLVEIDKQLVPQFTSISKLPRIMQFHIQRTAFDQESLRSWKNRSPVTIPETLYLDRYIDDSNTLDSSIMSRRRQTWLWKKQLSKLEARYEVLTNDKKITPSDALLATRDLVNDIREEPIDGISIDNDFPRLLDIRIDELGMEIDEIKNEIGILQEKLQNQFIDMRNHEYTLHAVFIHHGEVGGGHYWVYIYDAENDIWRQYNDESVSQVRNRDYIFKHESVSEGSPYYVVYVQSSMQKELVDPVCRDLQQVERNGLDSYSTDPNSTDSLMSNRVEDINEVRHIEYAGEKLHYTNISATGPEGQW</sequence>
<dbReference type="PROSITE" id="PS50235">
    <property type="entry name" value="USP_3"/>
    <property type="match status" value="1"/>
</dbReference>